<gene>
    <name evidence="1" type="ORF">METZ01_LOCUS175273</name>
</gene>
<feature type="non-terminal residue" evidence="1">
    <location>
        <position position="586"/>
    </location>
</feature>
<dbReference type="EMBL" id="UINC01033320">
    <property type="protein sequence ID" value="SVB22419.1"/>
    <property type="molecule type" value="Genomic_DNA"/>
</dbReference>
<proteinExistence type="predicted"/>
<protein>
    <recommendedName>
        <fullName evidence="2">Gingipain propeptide domain-containing protein</fullName>
    </recommendedName>
</protein>
<feature type="non-terminal residue" evidence="1">
    <location>
        <position position="1"/>
    </location>
</feature>
<reference evidence="1" key="1">
    <citation type="submission" date="2018-05" db="EMBL/GenBank/DDBJ databases">
        <authorList>
            <person name="Lanie J.A."/>
            <person name="Ng W.-L."/>
            <person name="Kazmierczak K.M."/>
            <person name="Andrzejewski T.M."/>
            <person name="Davidsen T.M."/>
            <person name="Wayne K.J."/>
            <person name="Tettelin H."/>
            <person name="Glass J.I."/>
            <person name="Rusch D."/>
            <person name="Podicherti R."/>
            <person name="Tsui H.-C.T."/>
            <person name="Winkler M.E."/>
        </authorList>
    </citation>
    <scope>NUCLEOTIDE SEQUENCE</scope>
</reference>
<dbReference type="AlphaFoldDB" id="A0A382C9A0"/>
<name>A0A382C9A0_9ZZZZ</name>
<evidence type="ECO:0000313" key="1">
    <source>
        <dbReference type="EMBL" id="SVB22419.1"/>
    </source>
</evidence>
<accession>A0A382C9A0</accession>
<evidence type="ECO:0008006" key="2">
    <source>
        <dbReference type="Google" id="ProtNLM"/>
    </source>
</evidence>
<organism evidence="1">
    <name type="scientific">marine metagenome</name>
    <dbReference type="NCBI Taxonomy" id="408172"/>
    <lineage>
        <taxon>unclassified sequences</taxon>
        <taxon>metagenomes</taxon>
        <taxon>ecological metagenomes</taxon>
    </lineage>
</organism>
<sequence>VNQPGTLILSIHLDSVWISESGTIQTLPKLKSLVQPEQPSVPYISETLVGVSQDAILNYFPDDERLIPISTELKLGIHELPKGMELSDNISIPFQPQDYNQLGTLNGIPDIKNRSSAVLKIFPISIDGESISWFADVTIQLTWNPEDPSFTPVLLSMEGIHSIQPRYTAYRAMNQIPDYQYSQNIAKIVVDSTGWYRITRSDLETHGVVLNNADPETFQLWNEEDEILLFIEGEHDGEFNDGDEIIFRGEKNPSPVNAPYQNNFYTDENVYWLTWGNQDGLRYGQENAYPSEDLPDWQKPIYFTQTVHIEKDEYFSRLGLVSDQVHQQWDGIDHFFMNPPVHNGTSVDYVIQLEHPATNKFQITAEVQGITSNTHLITMQWNENLIGETNTWEGQSIKQIHGESTENSSIPIYNGENLFTLINQENPIEGSDYDQVYLNWVDISYERFFKTNSEYIHFSTEPNQSGIMEFLLRGFNSNNIYLFKKGIARLQDFLIIEDDISQTFSIRFQDNIISPGTEYHIFSNIAIDTVKKIIPIEPINTLLDEIMSAYIIVAPDSFHTILEPLAGYHNGTVVSIDEIYRQYSYG</sequence>